<protein>
    <submittedName>
        <fullName evidence="3">Fasciclin domain-containing protein</fullName>
    </submittedName>
</protein>
<dbReference type="InterPro" id="IPR036378">
    <property type="entry name" value="FAS1_dom_sf"/>
</dbReference>
<feature type="signal peptide" evidence="1">
    <location>
        <begin position="1"/>
        <end position="23"/>
    </location>
</feature>
<dbReference type="InterPro" id="IPR000782">
    <property type="entry name" value="FAS1_domain"/>
</dbReference>
<sequence>MKTISLKSILMAFVTILATSFYGCGGSSGTGSGSMSGNNQGRTTNTQGELPYAATDMDYENLFGNVDSEDYDLMTLAGMDQNLSTFAALAKMANMDTKLDFTGPVTMFIPTNEAFQNMPLEEFNMLTDPNNKAQLARFLQRHILPSKVNAIDFDSSQAIETASEEEITIDTEMNGNVIYIGGAQVVKSDIDASNGVIHVVNSIIEPTTDVFTD</sequence>
<gene>
    <name evidence="3" type="ORF">RM539_05415</name>
</gene>
<feature type="chain" id="PRO_5045528902" evidence="1">
    <location>
        <begin position="24"/>
        <end position="213"/>
    </location>
</feature>
<dbReference type="PANTHER" id="PTHR10900">
    <property type="entry name" value="PERIOSTIN-RELATED"/>
    <property type="match status" value="1"/>
</dbReference>
<evidence type="ECO:0000256" key="1">
    <source>
        <dbReference type="SAM" id="SignalP"/>
    </source>
</evidence>
<evidence type="ECO:0000313" key="4">
    <source>
        <dbReference type="Proteomes" id="UP001262582"/>
    </source>
</evidence>
<dbReference type="Gene3D" id="2.30.180.10">
    <property type="entry name" value="FAS1 domain"/>
    <property type="match status" value="1"/>
</dbReference>
<keyword evidence="4" id="KW-1185">Reference proteome</keyword>
<feature type="domain" description="FAS1" evidence="2">
    <location>
        <begin position="70"/>
        <end position="204"/>
    </location>
</feature>
<evidence type="ECO:0000259" key="2">
    <source>
        <dbReference type="PROSITE" id="PS50213"/>
    </source>
</evidence>
<proteinExistence type="predicted"/>
<dbReference type="PROSITE" id="PS51257">
    <property type="entry name" value="PROKAR_LIPOPROTEIN"/>
    <property type="match status" value="1"/>
</dbReference>
<dbReference type="SMART" id="SM00554">
    <property type="entry name" value="FAS1"/>
    <property type="match status" value="1"/>
</dbReference>
<organism evidence="3 4">
    <name type="scientific">Autumnicola musiva</name>
    <dbReference type="NCBI Taxonomy" id="3075589"/>
    <lineage>
        <taxon>Bacteria</taxon>
        <taxon>Pseudomonadati</taxon>
        <taxon>Bacteroidota</taxon>
        <taxon>Flavobacteriia</taxon>
        <taxon>Flavobacteriales</taxon>
        <taxon>Flavobacteriaceae</taxon>
        <taxon>Autumnicola</taxon>
    </lineage>
</organism>
<dbReference type="Proteomes" id="UP001262582">
    <property type="component" value="Unassembled WGS sequence"/>
</dbReference>
<dbReference type="EMBL" id="JAVRHK010000003">
    <property type="protein sequence ID" value="MDT0676017.1"/>
    <property type="molecule type" value="Genomic_DNA"/>
</dbReference>
<dbReference type="SUPFAM" id="SSF82153">
    <property type="entry name" value="FAS1 domain"/>
    <property type="match status" value="1"/>
</dbReference>
<dbReference type="PROSITE" id="PS50213">
    <property type="entry name" value="FAS1"/>
    <property type="match status" value="1"/>
</dbReference>
<dbReference type="Pfam" id="PF02469">
    <property type="entry name" value="Fasciclin"/>
    <property type="match status" value="1"/>
</dbReference>
<evidence type="ECO:0000313" key="3">
    <source>
        <dbReference type="EMBL" id="MDT0676017.1"/>
    </source>
</evidence>
<dbReference type="InterPro" id="IPR050904">
    <property type="entry name" value="Adhesion/Biosynth-related"/>
</dbReference>
<name>A0ABU3D3A9_9FLAO</name>
<keyword evidence="1" id="KW-0732">Signal</keyword>
<accession>A0ABU3D3A9</accession>
<reference evidence="3 4" key="1">
    <citation type="submission" date="2023-09" db="EMBL/GenBank/DDBJ databases">
        <authorList>
            <person name="Rey-Velasco X."/>
        </authorList>
    </citation>
    <scope>NUCLEOTIDE SEQUENCE [LARGE SCALE GENOMIC DNA]</scope>
    <source>
        <strain evidence="3 4">F117</strain>
    </source>
</reference>
<dbReference type="RefSeq" id="WP_311502413.1">
    <property type="nucleotide sequence ID" value="NZ_JAVRHK010000003.1"/>
</dbReference>
<comment type="caution">
    <text evidence="3">The sequence shown here is derived from an EMBL/GenBank/DDBJ whole genome shotgun (WGS) entry which is preliminary data.</text>
</comment>